<organism evidence="1">
    <name type="scientific">viral metagenome</name>
    <dbReference type="NCBI Taxonomy" id="1070528"/>
    <lineage>
        <taxon>unclassified sequences</taxon>
        <taxon>metagenomes</taxon>
        <taxon>organismal metagenomes</taxon>
    </lineage>
</organism>
<protein>
    <submittedName>
        <fullName evidence="1">Uncharacterized protein</fullName>
    </submittedName>
</protein>
<dbReference type="EMBL" id="MN740741">
    <property type="protein sequence ID" value="QHU09665.1"/>
    <property type="molecule type" value="Genomic_DNA"/>
</dbReference>
<dbReference type="AlphaFoldDB" id="A0A6C0JV87"/>
<reference evidence="1" key="1">
    <citation type="journal article" date="2020" name="Nature">
        <title>Giant virus diversity and host interactions through global metagenomics.</title>
        <authorList>
            <person name="Schulz F."/>
            <person name="Roux S."/>
            <person name="Paez-Espino D."/>
            <person name="Jungbluth S."/>
            <person name="Walsh D.A."/>
            <person name="Denef V.J."/>
            <person name="McMahon K.D."/>
            <person name="Konstantinidis K.T."/>
            <person name="Eloe-Fadrosh E.A."/>
            <person name="Kyrpides N.C."/>
            <person name="Woyke T."/>
        </authorList>
    </citation>
    <scope>NUCLEOTIDE SEQUENCE</scope>
    <source>
        <strain evidence="1">GVMAG-S-1101164-105</strain>
    </source>
</reference>
<accession>A0A6C0JV87</accession>
<sequence>MATPDDIKQYGKAIKRPIKVDKAVIAYLQEKFCMSPLADPELKVGYAMTSFIWYNIAKKVVESAISVYECSPEQAEALRSVYLRPGDYMVD</sequence>
<name>A0A6C0JV87_9ZZZZ</name>
<evidence type="ECO:0000313" key="1">
    <source>
        <dbReference type="EMBL" id="QHU09665.1"/>
    </source>
</evidence>
<proteinExistence type="predicted"/>